<dbReference type="Pfam" id="PF00962">
    <property type="entry name" value="A_deaminase"/>
    <property type="match status" value="1"/>
</dbReference>
<name>A0AAF1C2C5_9MICO</name>
<dbReference type="RefSeq" id="WP_319156296.1">
    <property type="nucleotide sequence ID" value="NZ_CP138359.1"/>
</dbReference>
<dbReference type="PANTHER" id="PTHR43114">
    <property type="entry name" value="ADENINE DEAMINASE"/>
    <property type="match status" value="1"/>
</dbReference>
<keyword evidence="9" id="KW-1185">Reference proteome</keyword>
<dbReference type="InterPro" id="IPR032466">
    <property type="entry name" value="Metal_Hydrolase"/>
</dbReference>
<dbReference type="NCBIfam" id="TIGR01430">
    <property type="entry name" value="aden_deam"/>
    <property type="match status" value="1"/>
</dbReference>
<dbReference type="InterPro" id="IPR006330">
    <property type="entry name" value="Ado/ade_deaminase"/>
</dbReference>
<reference evidence="9" key="1">
    <citation type="submission" date="2023-11" db="EMBL/GenBank/DDBJ databases">
        <authorList>
            <person name="Helweg L.P."/>
            <person name="Kiel A."/>
            <person name="Hitz F."/>
            <person name="Ruckert-Reed C."/>
            <person name="Busche T."/>
            <person name="Kaltschmidt B."/>
            <person name="Kaltschmidt C."/>
        </authorList>
    </citation>
    <scope>NUCLEOTIDE SEQUENCE [LARGE SCALE GENOMIC DNA]</scope>
    <source>
        <strain evidence="9">4.1</strain>
    </source>
</reference>
<evidence type="ECO:0000259" key="7">
    <source>
        <dbReference type="Pfam" id="PF00962"/>
    </source>
</evidence>
<dbReference type="EMBL" id="CP138359">
    <property type="protein sequence ID" value="WPF81619.1"/>
    <property type="molecule type" value="Genomic_DNA"/>
</dbReference>
<feature type="compositionally biased region" description="Low complexity" evidence="6">
    <location>
        <begin position="15"/>
        <end position="35"/>
    </location>
</feature>
<comment type="similarity">
    <text evidence="2">Belongs to the metallo-dependent hydrolases superfamily. Adenosine and AMP deaminases family.</text>
</comment>
<keyword evidence="3" id="KW-0479">Metal-binding</keyword>
<evidence type="ECO:0000313" key="9">
    <source>
        <dbReference type="Proteomes" id="UP001304340"/>
    </source>
</evidence>
<dbReference type="GO" id="GO:0009168">
    <property type="term" value="P:purine ribonucleoside monophosphate biosynthetic process"/>
    <property type="evidence" value="ECO:0007669"/>
    <property type="project" value="InterPro"/>
</dbReference>
<evidence type="ECO:0000256" key="2">
    <source>
        <dbReference type="ARBA" id="ARBA00006676"/>
    </source>
</evidence>
<accession>A0AAF1C2C5</accession>
<dbReference type="EC" id="3.5.4.4" evidence="8"/>
<evidence type="ECO:0000256" key="1">
    <source>
        <dbReference type="ARBA" id="ARBA00001947"/>
    </source>
</evidence>
<dbReference type="Proteomes" id="UP001304340">
    <property type="component" value="Chromosome"/>
</dbReference>
<dbReference type="GO" id="GO:0019239">
    <property type="term" value="F:deaminase activity"/>
    <property type="evidence" value="ECO:0007669"/>
    <property type="project" value="InterPro"/>
</dbReference>
<dbReference type="NCBIfam" id="NF006849">
    <property type="entry name" value="PRK09358.1-5"/>
    <property type="match status" value="1"/>
</dbReference>
<keyword evidence="5" id="KW-0862">Zinc</keyword>
<sequence length="396" mass="41888">MPDETQQPGPLAHPAQGTESTQSSASTTHAAETVRTPPPSTPPGRRDLATLPKAHLHLHFTGSMRQSTLADLAAAHGMRLPSALLDLDPLRVPANERGWFRFQRLYDAARACVRTESDMRRIIREAAEDDAAEGSGRLEIQVDPTSYAPFVGGITPALEIVLDEARSASATSGVEVGVIVASSRMRHPLDARILARLAALHAGDGPGEVIGFGLSNDERRGDTSAFAPAFRIARKAGLASVPHGGELLGPGHVSEVLDTLQPDRLGHGVRAGEDRRVLERIVEQDVSLEVCPASNVSLGVYADDAQVPLRDLVDAGARVALGADDPLLFRSRLVGQYESARDVHGFSDEDLAGLARSSIRASLAAGSTQRRLLTQVDEWLAAPAPGAGEVGKVGEA</sequence>
<protein>
    <submittedName>
        <fullName evidence="8">Adenosine deaminase</fullName>
        <ecNumber evidence="8">3.5.4.4</ecNumber>
    </submittedName>
</protein>
<comment type="cofactor">
    <cofactor evidence="1">
        <name>Zn(2+)</name>
        <dbReference type="ChEBI" id="CHEBI:29105"/>
    </cofactor>
</comment>
<dbReference type="AlphaFoldDB" id="A0AAF1C2C5"/>
<dbReference type="PROSITE" id="PS00485">
    <property type="entry name" value="A_DEAMINASE"/>
    <property type="match status" value="1"/>
</dbReference>
<gene>
    <name evidence="8" type="ORF">SANBI_002922</name>
</gene>
<evidence type="ECO:0000256" key="4">
    <source>
        <dbReference type="ARBA" id="ARBA00022801"/>
    </source>
</evidence>
<evidence type="ECO:0000256" key="6">
    <source>
        <dbReference type="SAM" id="MobiDB-lite"/>
    </source>
</evidence>
<dbReference type="GO" id="GO:0016814">
    <property type="term" value="F:hydrolase activity, acting on carbon-nitrogen (but not peptide) bonds, in cyclic amidines"/>
    <property type="evidence" value="ECO:0007669"/>
    <property type="project" value="UniProtKB-ARBA"/>
</dbReference>
<evidence type="ECO:0000256" key="5">
    <source>
        <dbReference type="ARBA" id="ARBA00022833"/>
    </source>
</evidence>
<dbReference type="KEGG" id="sbil:SANBI_002922"/>
<evidence type="ECO:0000256" key="3">
    <source>
        <dbReference type="ARBA" id="ARBA00022723"/>
    </source>
</evidence>
<dbReference type="InterPro" id="IPR001365">
    <property type="entry name" value="A_deaminase_dom"/>
</dbReference>
<keyword evidence="4 8" id="KW-0378">Hydrolase</keyword>
<dbReference type="GO" id="GO:0046872">
    <property type="term" value="F:metal ion binding"/>
    <property type="evidence" value="ECO:0007669"/>
    <property type="project" value="UniProtKB-KW"/>
</dbReference>
<evidence type="ECO:0000313" key="8">
    <source>
        <dbReference type="EMBL" id="WPF81619.1"/>
    </source>
</evidence>
<dbReference type="Gene3D" id="3.20.20.140">
    <property type="entry name" value="Metal-dependent hydrolases"/>
    <property type="match status" value="1"/>
</dbReference>
<dbReference type="InterPro" id="IPR006650">
    <property type="entry name" value="A/AMP_deam_AS"/>
</dbReference>
<organism evidence="8 9">
    <name type="scientific">Sanguibacter biliveldensis</name>
    <dbReference type="NCBI Taxonomy" id="3030830"/>
    <lineage>
        <taxon>Bacteria</taxon>
        <taxon>Bacillati</taxon>
        <taxon>Actinomycetota</taxon>
        <taxon>Actinomycetes</taxon>
        <taxon>Micrococcales</taxon>
        <taxon>Sanguibacteraceae</taxon>
        <taxon>Sanguibacter</taxon>
    </lineage>
</organism>
<proteinExistence type="inferred from homology"/>
<dbReference type="SUPFAM" id="SSF51556">
    <property type="entry name" value="Metallo-dependent hydrolases"/>
    <property type="match status" value="1"/>
</dbReference>
<feature type="domain" description="Adenosine deaminase" evidence="7">
    <location>
        <begin position="52"/>
        <end position="379"/>
    </location>
</feature>
<feature type="region of interest" description="Disordered" evidence="6">
    <location>
        <begin position="1"/>
        <end position="47"/>
    </location>
</feature>
<dbReference type="PANTHER" id="PTHR43114:SF6">
    <property type="entry name" value="ADENINE DEAMINASE"/>
    <property type="match status" value="1"/>
</dbReference>